<accession>A0A6I9XE93</accession>
<dbReference type="GeneID" id="106539214"/>
<dbReference type="KEGG" id="tsr:106539214"/>
<sequence>MGSSLLEESELDSKSLVSMNSPSSLVESLHLPDPESIIGVKEEVLAEAAVNSLHDVSDVVLPSHHLMPMSTSRHSYGGQLVVLFHREFLPSHALCGYVH</sequence>
<evidence type="ECO:0000313" key="2">
    <source>
        <dbReference type="RefSeq" id="XP_013909433.1"/>
    </source>
</evidence>
<keyword evidence="1" id="KW-1185">Reference proteome</keyword>
<evidence type="ECO:0000313" key="1">
    <source>
        <dbReference type="Proteomes" id="UP000504617"/>
    </source>
</evidence>
<name>A0A6I9XE93_9SAUR</name>
<gene>
    <name evidence="2" type="primary">LOC106539214</name>
</gene>
<organism evidence="1 2">
    <name type="scientific">Thamnophis sirtalis</name>
    <dbReference type="NCBI Taxonomy" id="35019"/>
    <lineage>
        <taxon>Eukaryota</taxon>
        <taxon>Metazoa</taxon>
        <taxon>Chordata</taxon>
        <taxon>Craniata</taxon>
        <taxon>Vertebrata</taxon>
        <taxon>Euteleostomi</taxon>
        <taxon>Lepidosauria</taxon>
        <taxon>Squamata</taxon>
        <taxon>Bifurcata</taxon>
        <taxon>Unidentata</taxon>
        <taxon>Episquamata</taxon>
        <taxon>Toxicofera</taxon>
        <taxon>Serpentes</taxon>
        <taxon>Colubroidea</taxon>
        <taxon>Colubridae</taxon>
        <taxon>Natricinae</taxon>
        <taxon>Thamnophis</taxon>
    </lineage>
</organism>
<dbReference type="RefSeq" id="XP_013909433.1">
    <property type="nucleotide sequence ID" value="XM_014053958.1"/>
</dbReference>
<proteinExistence type="predicted"/>
<protein>
    <submittedName>
        <fullName evidence="2">Zinc finger protein 410-like</fullName>
    </submittedName>
</protein>
<dbReference type="Proteomes" id="UP000504617">
    <property type="component" value="Unplaced"/>
</dbReference>
<reference evidence="2" key="1">
    <citation type="submission" date="2025-08" db="UniProtKB">
        <authorList>
            <consortium name="RefSeq"/>
        </authorList>
    </citation>
    <scope>IDENTIFICATION</scope>
    <source>
        <tissue evidence="2">Skeletal muscle</tissue>
    </source>
</reference>
<dbReference type="OrthoDB" id="5977959at2759"/>
<dbReference type="AlphaFoldDB" id="A0A6I9XE93"/>